<dbReference type="GO" id="GO:0039615">
    <property type="term" value="C:T=1 icosahedral viral capsid"/>
    <property type="evidence" value="ECO:0007669"/>
    <property type="project" value="UniProtKB-UniRule"/>
</dbReference>
<protein>
    <recommendedName>
        <fullName evidence="6">Capsid protein</fullName>
    </recommendedName>
</protein>
<reference evidence="8" key="1">
    <citation type="submission" date="2024-05" db="EMBL/GenBank/DDBJ databases">
        <authorList>
            <person name="Laubscher F."/>
            <person name="Chudzinski V."/>
            <person name="Cordey S."/>
            <person name="Hosszu-Fellous K."/>
            <person name="Kaiser L."/>
        </authorList>
    </citation>
    <scope>NUCLEOTIDE SEQUENCE</scope>
    <source>
        <strain evidence="8">933D4-16</strain>
    </source>
</reference>
<dbReference type="Pfam" id="PF02956">
    <property type="entry name" value="TT_ORF1"/>
    <property type="match status" value="1"/>
</dbReference>
<name>A0AAU7ST35_9VIRU</name>
<evidence type="ECO:0000256" key="3">
    <source>
        <dbReference type="ARBA" id="ARBA00022431"/>
    </source>
</evidence>
<evidence type="ECO:0000256" key="7">
    <source>
        <dbReference type="SAM" id="MobiDB-lite"/>
    </source>
</evidence>
<evidence type="ECO:0000313" key="8">
    <source>
        <dbReference type="EMBL" id="XBU06684.1"/>
    </source>
</evidence>
<evidence type="ECO:0000256" key="1">
    <source>
        <dbReference type="ARBA" id="ARBA00004328"/>
    </source>
</evidence>
<feature type="compositionally biased region" description="Acidic residues" evidence="7">
    <location>
        <begin position="609"/>
        <end position="619"/>
    </location>
</feature>
<feature type="region of interest" description="Disordered" evidence="7">
    <location>
        <begin position="577"/>
        <end position="626"/>
    </location>
</feature>
<keyword evidence="4 6" id="KW-0167">Capsid protein</keyword>
<comment type="function">
    <text evidence="6">Self-assembles to form an icosahedral capsid.</text>
</comment>
<proteinExistence type="inferred from homology"/>
<organism evidence="8">
    <name type="scientific">Betatorquevirus 007D</name>
    <dbReference type="NCBI Taxonomy" id="3163409"/>
    <lineage>
        <taxon>Viruses</taxon>
        <taxon>Monodnaviria</taxon>
        <taxon>Shotokuvirae</taxon>
        <taxon>Commensaviricota</taxon>
        <taxon>Cardeaviricetes</taxon>
        <taxon>Sanitavirales</taxon>
        <taxon>Anelloviridae</taxon>
        <taxon>Betatorquevirus</taxon>
    </lineage>
</organism>
<comment type="similarity">
    <text evidence="2 6">Belongs to the anelloviridae capsid protein family.</text>
</comment>
<evidence type="ECO:0000256" key="2">
    <source>
        <dbReference type="ARBA" id="ARBA00006131"/>
    </source>
</evidence>
<accession>A0AAU7ST35</accession>
<dbReference type="InterPro" id="IPR004219">
    <property type="entry name" value="TTvirus_Unk"/>
</dbReference>
<evidence type="ECO:0000256" key="5">
    <source>
        <dbReference type="ARBA" id="ARBA00022844"/>
    </source>
</evidence>
<comment type="subcellular location">
    <subcellularLocation>
        <location evidence="1 6">Virion</location>
    </subcellularLocation>
</comment>
<evidence type="ECO:0000256" key="6">
    <source>
        <dbReference type="RuleBase" id="RU361230"/>
    </source>
</evidence>
<sequence>MPPYWRRNYRYRNWRRRRPYRWRTRGFVRRQRFRRRRAYRVRRRRIHKKLSKIRIHEFQPETIKLCKIKGTKCLFQGGSQRTSNNYAQYIGSIVPEHEPGGGGWSLMVFSLDSLYEDYEHLQNIWTQSNAGLPLCRFLGVTMKFYQQEYTDYVVTYDLCWPMKDTPLTHANSHPQRMLLQKNKIVVPSLLTKRRKKPYVKKFIKPPAQLKNEWYFQKDLAGVDLLMLTTTACDLRNSFISPPAKSNNITLTSLNTNFWYNRNFQKPSATTGYTPKNNTYLYTQGNGTTTAPTKKDQLIYLGNSIDYQAGKKMDSSGGSMHNWGNPFFHLYTQTDIPIYVSQLSPCTMKESISPGEITQTTQYLGVKVRYNPERDTGEGNMAYFVSNITGSGWDPPEDPNLRIEGFPLWIMLWGWADWIKKLAHISKVDENYILVVRSRFFDSELPAYVFLDESFWHGEGPYNTELDNYDYFHWFPQFKYQKMSIETLSTSGPYVAHPPSENALQAKCIYSFKFKWGGCPRTIEKVYAPSSQPTWITPHHFTVGSKIQNPRTNPLTYIYPWDTKRDIITDKALQRIQEQQETDELLSKPTGIPTTSRSDPKPILQKTKESDEETSSEEEEKTPLQLQLNKLRRRQRLLKQLLLKNHPNIE</sequence>
<keyword evidence="3 6" id="KW-1140">T=1 icosahedral capsid protein</keyword>
<dbReference type="EMBL" id="PP857137">
    <property type="protein sequence ID" value="XBU06684.1"/>
    <property type="molecule type" value="Genomic_DNA"/>
</dbReference>
<keyword evidence="5 6" id="KW-0946">Virion</keyword>
<evidence type="ECO:0000256" key="4">
    <source>
        <dbReference type="ARBA" id="ARBA00022561"/>
    </source>
</evidence>